<dbReference type="EMBL" id="CP017641">
    <property type="protein sequence ID" value="APZ95492.1"/>
    <property type="molecule type" value="Genomic_DNA"/>
</dbReference>
<accession>A0A1P8WN46</accession>
<gene>
    <name evidence="3" type="ORF">Fuma_05150</name>
</gene>
<feature type="domain" description="TadE-like" evidence="2">
    <location>
        <begin position="21"/>
        <end position="63"/>
    </location>
</feature>
<dbReference type="InterPro" id="IPR012495">
    <property type="entry name" value="TadE-like_dom"/>
</dbReference>
<evidence type="ECO:0000313" key="4">
    <source>
        <dbReference type="Proteomes" id="UP000187735"/>
    </source>
</evidence>
<proteinExistence type="predicted"/>
<keyword evidence="1" id="KW-1133">Transmembrane helix</keyword>
<evidence type="ECO:0000256" key="1">
    <source>
        <dbReference type="SAM" id="Phobius"/>
    </source>
</evidence>
<dbReference type="RefSeq" id="WP_077026648.1">
    <property type="nucleotide sequence ID" value="NZ_CP017641.1"/>
</dbReference>
<dbReference type="OrthoDB" id="278387at2"/>
<keyword evidence="1" id="KW-0812">Transmembrane</keyword>
<sequence length="155" mass="16883">MRLQLPNTTRFSTRRNAPRKGAALVEAAIVIPMFFMVILGIVEFGRGMMVAQLVTNAAREAARRAVLDGSDNTTIEQYIQDKLSASVGAASSDITVGITITPDPNNNTTGHQLVNAQPYDLVTVTVSVPYNKVSYLAGRYLSGRTLRAETTMRHE</sequence>
<dbReference type="Pfam" id="PF07811">
    <property type="entry name" value="TadE"/>
    <property type="match status" value="1"/>
</dbReference>
<keyword evidence="4" id="KW-1185">Reference proteome</keyword>
<dbReference type="KEGG" id="fmr:Fuma_05150"/>
<reference evidence="3 4" key="1">
    <citation type="journal article" date="2016" name="Front. Microbiol.">
        <title>Fuerstia marisgermanicae gen. nov., sp. nov., an Unusual Member of the Phylum Planctomycetes from the German Wadden Sea.</title>
        <authorList>
            <person name="Kohn T."/>
            <person name="Heuer A."/>
            <person name="Jogler M."/>
            <person name="Vollmers J."/>
            <person name="Boedeker C."/>
            <person name="Bunk B."/>
            <person name="Rast P."/>
            <person name="Borchert D."/>
            <person name="Glockner I."/>
            <person name="Freese H.M."/>
            <person name="Klenk H.P."/>
            <person name="Overmann J."/>
            <person name="Kaster A.K."/>
            <person name="Rohde M."/>
            <person name="Wiegand S."/>
            <person name="Jogler C."/>
        </authorList>
    </citation>
    <scope>NUCLEOTIDE SEQUENCE [LARGE SCALE GENOMIC DNA]</scope>
    <source>
        <strain evidence="3 4">NH11</strain>
    </source>
</reference>
<protein>
    <submittedName>
        <fullName evidence="3">Flp pilus assembly protein</fullName>
    </submittedName>
</protein>
<organism evidence="3 4">
    <name type="scientific">Fuerstiella marisgermanici</name>
    <dbReference type="NCBI Taxonomy" id="1891926"/>
    <lineage>
        <taxon>Bacteria</taxon>
        <taxon>Pseudomonadati</taxon>
        <taxon>Planctomycetota</taxon>
        <taxon>Planctomycetia</taxon>
        <taxon>Planctomycetales</taxon>
        <taxon>Planctomycetaceae</taxon>
        <taxon>Fuerstiella</taxon>
    </lineage>
</organism>
<evidence type="ECO:0000259" key="2">
    <source>
        <dbReference type="Pfam" id="PF07811"/>
    </source>
</evidence>
<dbReference type="AlphaFoldDB" id="A0A1P8WN46"/>
<evidence type="ECO:0000313" key="3">
    <source>
        <dbReference type="EMBL" id="APZ95492.1"/>
    </source>
</evidence>
<feature type="transmembrane region" description="Helical" evidence="1">
    <location>
        <begin position="21"/>
        <end position="42"/>
    </location>
</feature>
<name>A0A1P8WN46_9PLAN</name>
<dbReference type="Proteomes" id="UP000187735">
    <property type="component" value="Chromosome"/>
</dbReference>
<dbReference type="STRING" id="1891926.Fuma_05150"/>
<keyword evidence="1" id="KW-0472">Membrane</keyword>